<keyword evidence="2" id="KW-0812">Transmembrane</keyword>
<dbReference type="Pfam" id="PF25800">
    <property type="entry name" value="FimV_N"/>
    <property type="match status" value="1"/>
</dbReference>
<evidence type="ECO:0000313" key="6">
    <source>
        <dbReference type="Proteomes" id="UP000092713"/>
    </source>
</evidence>
<dbReference type="RefSeq" id="WP_150127780.1">
    <property type="nucleotide sequence ID" value="NZ_LOCQ01000054.1"/>
</dbReference>
<evidence type="ECO:0000256" key="2">
    <source>
        <dbReference type="SAM" id="Phobius"/>
    </source>
</evidence>
<evidence type="ECO:0000259" key="4">
    <source>
        <dbReference type="Pfam" id="PF25800"/>
    </source>
</evidence>
<gene>
    <name evidence="5" type="ORF">ASR47_1009110</name>
</gene>
<dbReference type="AlphaFoldDB" id="A0A1A7C3J5"/>
<evidence type="ECO:0000256" key="1">
    <source>
        <dbReference type="SAM" id="MobiDB-lite"/>
    </source>
</evidence>
<feature type="chain" id="PRO_5008355661" evidence="3">
    <location>
        <begin position="27"/>
        <end position="369"/>
    </location>
</feature>
<evidence type="ECO:0000313" key="5">
    <source>
        <dbReference type="EMBL" id="OBV39295.1"/>
    </source>
</evidence>
<organism evidence="5 6">
    <name type="scientific">Janthinobacterium psychrotolerans</name>
    <dbReference type="NCBI Taxonomy" id="1747903"/>
    <lineage>
        <taxon>Bacteria</taxon>
        <taxon>Pseudomonadati</taxon>
        <taxon>Pseudomonadota</taxon>
        <taxon>Betaproteobacteria</taxon>
        <taxon>Burkholderiales</taxon>
        <taxon>Oxalobacteraceae</taxon>
        <taxon>Janthinobacterium</taxon>
    </lineage>
</organism>
<reference evidence="5 6" key="1">
    <citation type="submission" date="2016-04" db="EMBL/GenBank/DDBJ databases">
        <title>Draft genome sequence of Janthinobacterium psychrotolerans sp. nov., isolated from freshwater sediments in Denmark.</title>
        <authorList>
            <person name="Gong X."/>
            <person name="Skrivergaard S."/>
            <person name="Korsgaard B.S."/>
            <person name="Schreiber L."/>
            <person name="Marshall I.P."/>
            <person name="Finster K."/>
            <person name="Schramm A."/>
        </authorList>
    </citation>
    <scope>NUCLEOTIDE SEQUENCE [LARGE SCALE GENOMIC DNA]</scope>
    <source>
        <strain evidence="5 6">S3-2</strain>
    </source>
</reference>
<keyword evidence="3" id="KW-0732">Signal</keyword>
<keyword evidence="2" id="KW-0472">Membrane</keyword>
<evidence type="ECO:0000256" key="3">
    <source>
        <dbReference type="SAM" id="SignalP"/>
    </source>
</evidence>
<dbReference type="STRING" id="1747903.ASR47_1009110"/>
<feature type="signal peptide" evidence="3">
    <location>
        <begin position="1"/>
        <end position="26"/>
    </location>
</feature>
<comment type="caution">
    <text evidence="5">The sequence shown here is derived from an EMBL/GenBank/DDBJ whole genome shotgun (WGS) entry which is preliminary data.</text>
</comment>
<dbReference type="Proteomes" id="UP000092713">
    <property type="component" value="Unassembled WGS sequence"/>
</dbReference>
<accession>A0A1A7C3J5</accession>
<dbReference type="OrthoDB" id="8703141at2"/>
<protein>
    <submittedName>
        <fullName evidence="5">Pilus assembly protein FimV</fullName>
    </submittedName>
</protein>
<proteinExistence type="predicted"/>
<dbReference type="EMBL" id="LOCQ01000054">
    <property type="protein sequence ID" value="OBV39295.1"/>
    <property type="molecule type" value="Genomic_DNA"/>
</dbReference>
<feature type="domain" description="FimV N-terminal" evidence="4">
    <location>
        <begin position="28"/>
        <end position="131"/>
    </location>
</feature>
<keyword evidence="2" id="KW-1133">Transmembrane helix</keyword>
<feature type="region of interest" description="Disordered" evidence="1">
    <location>
        <begin position="341"/>
        <end position="369"/>
    </location>
</feature>
<dbReference type="InterPro" id="IPR057840">
    <property type="entry name" value="FimV_N"/>
</dbReference>
<sequence length="369" mass="38231">MPSPVFSRWTATLAATACLAMPAAFAAELGDISVQSHRGQPLSADIELTALAPDELQGLPVRLASINVYQGGGISMDPALQTLAISQVERDGRRFVHLATRQAIDAGHVHVFLMLGNGSRSVVRLATVWLAQAPPVPVPAPVLVPAPAPKAITPPVAARPVAKRVEVPDAAALAARARAEGMVRPPAMFIAAPLRPRPAAAPVAPPPLRRAAAPVAACAPQAAGMPAEACMALDRQNTALNEKIGVLEGKVSALQQALAAPAAAAAAVSGPPQAKVKARPGAADKKAGGNGMLWLGLGSLLFLLVAGAIVTVVRKRKGRGQAEPRPPSKYWVLLRKPFRRKSAPAVPPGDMPAERDEPALVPEPEPFSR</sequence>
<keyword evidence="6" id="KW-1185">Reference proteome</keyword>
<name>A0A1A7C3J5_9BURK</name>
<feature type="transmembrane region" description="Helical" evidence="2">
    <location>
        <begin position="292"/>
        <end position="313"/>
    </location>
</feature>